<dbReference type="Proteomes" id="UP001195483">
    <property type="component" value="Unassembled WGS sequence"/>
</dbReference>
<keyword evidence="1" id="KW-0645">Protease</keyword>
<evidence type="ECO:0000256" key="8">
    <source>
        <dbReference type="PROSITE-ProRule" id="PRU00276"/>
    </source>
</evidence>
<keyword evidence="12" id="KW-1185">Reference proteome</keyword>
<keyword evidence="5" id="KW-0482">Metalloprotease</keyword>
<name>A0AAE0VTN3_9BIVA</name>
<keyword evidence="2 8" id="KW-0479">Metal-binding</keyword>
<feature type="chain" id="PRO_5041897992" description="Peptidase M12B domain-containing protein" evidence="9">
    <location>
        <begin position="16"/>
        <end position="561"/>
    </location>
</feature>
<feature type="binding site" evidence="8">
    <location>
        <position position="372"/>
    </location>
    <ligand>
        <name>Zn(2+)</name>
        <dbReference type="ChEBI" id="CHEBI:29105"/>
        <note>catalytic</note>
    </ligand>
</feature>
<sequence length="561" mass="62868">MRLILLFLVVSLAASMPFKKTDDTMEVKVREIRVDNEGLRTKRRATMPKKKIFEIDLNNETVTLDLTLNELVNDNAPMYVSENGELKKWERKNTDEQYAFYQDKNTMASIMVRCNGELCKPIGTFSVKGKKYSLDLKGKPIESTSLVSPIADPPNIKVSMEGDMVILKTDPSKHVVQNQIQVFTQFPSQSGQEGSRKIRSIPAGADIVEIMVYTDEVICSRFIDLNTGDKNAGLEATRFYYALLINEMDTVYQPFHRHPSNTAGLDIRLFFSGIVVSCGSTTATWSSDRHDPVTDITTFRKWQFSQKKIYSLKYDIAMGISGKIKDYILGIAYRGFICDSQYGTNVIYETLNSTWLMITSAHELGHNLGSSHDNSTDCPMGYIMNPYAPNGNVSTAKTQYQFSNCSVRDIQRTLTSLGSTRCTLNHNFNDTAYDEYRAGAIGGDVLSLDYQCQVYYGSGSSACRTNSSTMCYSGVYCLTATGCKGRMHLVKERTQCDTNKWCVKGQCVKKTTSGKNCFVYKTCVRQKFLPVGDGCCQGSVTTNCCKIKWYQSSCYVKVPCA</sequence>
<dbReference type="PANTHER" id="PTHR11905">
    <property type="entry name" value="ADAM A DISINTEGRIN AND METALLOPROTEASE DOMAIN"/>
    <property type="match status" value="1"/>
</dbReference>
<evidence type="ECO:0000256" key="3">
    <source>
        <dbReference type="ARBA" id="ARBA00022801"/>
    </source>
</evidence>
<feature type="domain" description="Peptidase M12B" evidence="10">
    <location>
        <begin position="206"/>
        <end position="416"/>
    </location>
</feature>
<dbReference type="GO" id="GO:0004222">
    <property type="term" value="F:metalloendopeptidase activity"/>
    <property type="evidence" value="ECO:0007669"/>
    <property type="project" value="InterPro"/>
</dbReference>
<accession>A0AAE0VTN3</accession>
<dbReference type="Pfam" id="PF01421">
    <property type="entry name" value="Reprolysin"/>
    <property type="match status" value="1"/>
</dbReference>
<feature type="active site" evidence="8">
    <location>
        <position position="363"/>
    </location>
</feature>
<proteinExistence type="predicted"/>
<feature type="binding site" evidence="8">
    <location>
        <position position="366"/>
    </location>
    <ligand>
        <name>Zn(2+)</name>
        <dbReference type="ChEBI" id="CHEBI:29105"/>
        <note>catalytic</note>
    </ligand>
</feature>
<keyword evidence="6" id="KW-1015">Disulfide bond</keyword>
<evidence type="ECO:0000256" key="6">
    <source>
        <dbReference type="ARBA" id="ARBA00023157"/>
    </source>
</evidence>
<evidence type="ECO:0000259" key="10">
    <source>
        <dbReference type="PROSITE" id="PS50215"/>
    </source>
</evidence>
<feature type="binding site" evidence="8">
    <location>
        <position position="362"/>
    </location>
    <ligand>
        <name>Zn(2+)</name>
        <dbReference type="ChEBI" id="CHEBI:29105"/>
        <note>catalytic</note>
    </ligand>
</feature>
<reference evidence="11" key="3">
    <citation type="submission" date="2023-05" db="EMBL/GenBank/DDBJ databases">
        <authorList>
            <person name="Smith C.H."/>
        </authorList>
    </citation>
    <scope>NUCLEOTIDE SEQUENCE</scope>
    <source>
        <strain evidence="11">CHS0354</strain>
        <tissue evidence="11">Mantle</tissue>
    </source>
</reference>
<dbReference type="GO" id="GO:0046872">
    <property type="term" value="F:metal ion binding"/>
    <property type="evidence" value="ECO:0007669"/>
    <property type="project" value="UniProtKB-KW"/>
</dbReference>
<evidence type="ECO:0000256" key="1">
    <source>
        <dbReference type="ARBA" id="ARBA00022670"/>
    </source>
</evidence>
<evidence type="ECO:0000313" key="12">
    <source>
        <dbReference type="Proteomes" id="UP001195483"/>
    </source>
</evidence>
<dbReference type="Pfam" id="PF17771">
    <property type="entry name" value="ADAMTS_CR_2"/>
    <property type="match status" value="1"/>
</dbReference>
<keyword evidence="3" id="KW-0378">Hydrolase</keyword>
<keyword evidence="4 8" id="KW-0862">Zinc</keyword>
<dbReference type="PROSITE" id="PS50215">
    <property type="entry name" value="ADAM_MEPRO"/>
    <property type="match status" value="1"/>
</dbReference>
<gene>
    <name evidence="11" type="ORF">CHS0354_041279</name>
</gene>
<organism evidence="11 12">
    <name type="scientific">Potamilus streckersoni</name>
    <dbReference type="NCBI Taxonomy" id="2493646"/>
    <lineage>
        <taxon>Eukaryota</taxon>
        <taxon>Metazoa</taxon>
        <taxon>Spiralia</taxon>
        <taxon>Lophotrochozoa</taxon>
        <taxon>Mollusca</taxon>
        <taxon>Bivalvia</taxon>
        <taxon>Autobranchia</taxon>
        <taxon>Heteroconchia</taxon>
        <taxon>Palaeoheterodonta</taxon>
        <taxon>Unionida</taxon>
        <taxon>Unionoidea</taxon>
        <taxon>Unionidae</taxon>
        <taxon>Ambleminae</taxon>
        <taxon>Lampsilini</taxon>
        <taxon>Potamilus</taxon>
    </lineage>
</organism>
<reference evidence="11" key="1">
    <citation type="journal article" date="2021" name="Genome Biol. Evol.">
        <title>A High-Quality Reference Genome for a Parasitic Bivalve with Doubly Uniparental Inheritance (Bivalvia: Unionida).</title>
        <authorList>
            <person name="Smith C.H."/>
        </authorList>
    </citation>
    <scope>NUCLEOTIDE SEQUENCE</scope>
    <source>
        <strain evidence="11">CHS0354</strain>
    </source>
</reference>
<evidence type="ECO:0000256" key="9">
    <source>
        <dbReference type="SAM" id="SignalP"/>
    </source>
</evidence>
<evidence type="ECO:0000256" key="7">
    <source>
        <dbReference type="ARBA" id="ARBA00023180"/>
    </source>
</evidence>
<protein>
    <recommendedName>
        <fullName evidence="10">Peptidase M12B domain-containing protein</fullName>
    </recommendedName>
</protein>
<evidence type="ECO:0000256" key="2">
    <source>
        <dbReference type="ARBA" id="ARBA00022723"/>
    </source>
</evidence>
<evidence type="ECO:0000256" key="5">
    <source>
        <dbReference type="ARBA" id="ARBA00023049"/>
    </source>
</evidence>
<comment type="caution">
    <text evidence="8">Lacks conserved residue(s) required for the propagation of feature annotation.</text>
</comment>
<evidence type="ECO:0000256" key="4">
    <source>
        <dbReference type="ARBA" id="ARBA00022833"/>
    </source>
</evidence>
<comment type="caution">
    <text evidence="11">The sequence shown here is derived from an EMBL/GenBank/DDBJ whole genome shotgun (WGS) entry which is preliminary data.</text>
</comment>
<keyword evidence="9" id="KW-0732">Signal</keyword>
<feature type="signal peptide" evidence="9">
    <location>
        <begin position="1"/>
        <end position="15"/>
    </location>
</feature>
<dbReference type="InterPro" id="IPR024079">
    <property type="entry name" value="MetalloPept_cat_dom_sf"/>
</dbReference>
<dbReference type="AlphaFoldDB" id="A0AAE0VTN3"/>
<dbReference type="PANTHER" id="PTHR11905:SF159">
    <property type="entry name" value="ADAM METALLOPROTEASE"/>
    <property type="match status" value="1"/>
</dbReference>
<dbReference type="EMBL" id="JAEAOA010002345">
    <property type="protein sequence ID" value="KAK3590218.1"/>
    <property type="molecule type" value="Genomic_DNA"/>
</dbReference>
<dbReference type="SUPFAM" id="SSF55486">
    <property type="entry name" value="Metalloproteases ('zincins'), catalytic domain"/>
    <property type="match status" value="1"/>
</dbReference>
<evidence type="ECO:0000313" key="11">
    <source>
        <dbReference type="EMBL" id="KAK3590218.1"/>
    </source>
</evidence>
<dbReference type="InterPro" id="IPR001590">
    <property type="entry name" value="Peptidase_M12B"/>
</dbReference>
<keyword evidence="7" id="KW-0325">Glycoprotein</keyword>
<dbReference type="GO" id="GO:0006508">
    <property type="term" value="P:proteolysis"/>
    <property type="evidence" value="ECO:0007669"/>
    <property type="project" value="UniProtKB-KW"/>
</dbReference>
<dbReference type="InterPro" id="IPR041645">
    <property type="entry name" value="ADAMTS_CR_2"/>
</dbReference>
<reference evidence="11" key="2">
    <citation type="journal article" date="2021" name="Genome Biol. Evol.">
        <title>Developing a high-quality reference genome for a parasitic bivalve with doubly uniparental inheritance (Bivalvia: Unionida).</title>
        <authorList>
            <person name="Smith C.H."/>
        </authorList>
    </citation>
    <scope>NUCLEOTIDE SEQUENCE</scope>
    <source>
        <strain evidence="11">CHS0354</strain>
        <tissue evidence="11">Mantle</tissue>
    </source>
</reference>
<dbReference type="Gene3D" id="3.40.390.10">
    <property type="entry name" value="Collagenase (Catalytic Domain)"/>
    <property type="match status" value="1"/>
</dbReference>
<dbReference type="Gene3D" id="3.40.1620.60">
    <property type="match status" value="1"/>
</dbReference>